<dbReference type="SUPFAM" id="SSF89550">
    <property type="entry name" value="PHP domain-like"/>
    <property type="match status" value="1"/>
</dbReference>
<dbReference type="EMBL" id="CP063767">
    <property type="protein sequence ID" value="QOY61507.1"/>
    <property type="molecule type" value="Genomic_DNA"/>
</dbReference>
<sequence length="266" mass="29860">MRISCDIHTHTLFSRHAYSTVEEDVWAAADQDFELLGVTDHFSDMLFEEQTLKNFQFFTNLDVWPRSWHGVRLLRGCEVDIVDGQGNLFGHDVRVDRQISDTPMRERSLKELVFDHCDYAIASVHNRTFTRDASPAQNAQMYIHALEDPKVLVLGHVGRSHVDFELDPVLEAARDMGKLIEINESSLAGHNRERSLEPCTHVAERCAELGCKVSFGSDAHICTDVGRYLKVKRLLESIDFPQALVACSDAEALLGAMGRAGFDASA</sequence>
<dbReference type="InterPro" id="IPR050243">
    <property type="entry name" value="PHP_phosphatase"/>
</dbReference>
<protein>
    <submittedName>
        <fullName evidence="2">Histidinol-phosphatase</fullName>
    </submittedName>
</protein>
<dbReference type="AlphaFoldDB" id="A0A7S7MAK0"/>
<dbReference type="GO" id="GO:0042578">
    <property type="term" value="F:phosphoric ester hydrolase activity"/>
    <property type="evidence" value="ECO:0007669"/>
    <property type="project" value="TreeGrafter"/>
</dbReference>
<dbReference type="GO" id="GO:0005829">
    <property type="term" value="C:cytosol"/>
    <property type="evidence" value="ECO:0007669"/>
    <property type="project" value="TreeGrafter"/>
</dbReference>
<dbReference type="Gene3D" id="3.20.20.140">
    <property type="entry name" value="Metal-dependent hydrolases"/>
    <property type="match status" value="1"/>
</dbReference>
<dbReference type="GO" id="GO:0008270">
    <property type="term" value="F:zinc ion binding"/>
    <property type="evidence" value="ECO:0007669"/>
    <property type="project" value="TreeGrafter"/>
</dbReference>
<proteinExistence type="predicted"/>
<evidence type="ECO:0000259" key="1">
    <source>
        <dbReference type="SMART" id="SM00481"/>
    </source>
</evidence>
<dbReference type="InterPro" id="IPR003141">
    <property type="entry name" value="Pol/His_phosphatase_N"/>
</dbReference>
<dbReference type="PANTHER" id="PTHR36928:SF1">
    <property type="entry name" value="PHOSPHATASE YCDX-RELATED"/>
    <property type="match status" value="1"/>
</dbReference>
<dbReference type="InterPro" id="IPR016195">
    <property type="entry name" value="Pol/histidinol_Pase-like"/>
</dbReference>
<dbReference type="KEGG" id="tio:INP52_00550"/>
<name>A0A7S7MAK0_9ACTN</name>
<dbReference type="InterPro" id="IPR004013">
    <property type="entry name" value="PHP_dom"/>
</dbReference>
<gene>
    <name evidence="2" type="ORF">INP52_00550</name>
</gene>
<dbReference type="PANTHER" id="PTHR36928">
    <property type="entry name" value="PHOSPHATASE YCDX-RELATED"/>
    <property type="match status" value="1"/>
</dbReference>
<evidence type="ECO:0000313" key="2">
    <source>
        <dbReference type="EMBL" id="QOY61507.1"/>
    </source>
</evidence>
<accession>A0A7S7MAK0</accession>
<evidence type="ECO:0000313" key="3">
    <source>
        <dbReference type="Proteomes" id="UP000593735"/>
    </source>
</evidence>
<dbReference type="Proteomes" id="UP000593735">
    <property type="component" value="Chromosome"/>
</dbReference>
<dbReference type="Pfam" id="PF02811">
    <property type="entry name" value="PHP"/>
    <property type="match status" value="1"/>
</dbReference>
<feature type="domain" description="Polymerase/histidinol phosphatase N-terminal" evidence="1">
    <location>
        <begin position="5"/>
        <end position="83"/>
    </location>
</feature>
<dbReference type="SMART" id="SM00481">
    <property type="entry name" value="POLIIIAc"/>
    <property type="match status" value="1"/>
</dbReference>
<keyword evidence="3" id="KW-1185">Reference proteome</keyword>
<reference evidence="2 3" key="1">
    <citation type="submission" date="2020-10" db="EMBL/GenBank/DDBJ databases">
        <title>Olsenella immobilis sp.nov., isolated from the mud in a fermentation cellar used for the production of Chinese strong-flavoured liquor.</title>
        <authorList>
            <person name="Lu L."/>
        </authorList>
    </citation>
    <scope>NUCLEOTIDE SEQUENCE [LARGE SCALE GENOMIC DNA]</scope>
    <source>
        <strain evidence="2 3">LZLJ-2</strain>
    </source>
</reference>
<organism evidence="2 3">
    <name type="scientific">Thermophilibacter immobilis</name>
    <dbReference type="NCBI Taxonomy" id="2779519"/>
    <lineage>
        <taxon>Bacteria</taxon>
        <taxon>Bacillati</taxon>
        <taxon>Actinomycetota</taxon>
        <taxon>Coriobacteriia</taxon>
        <taxon>Coriobacteriales</taxon>
        <taxon>Atopobiaceae</taxon>
        <taxon>Thermophilibacter</taxon>
    </lineage>
</organism>